<gene>
    <name evidence="2" type="ORF">OsI_06920</name>
</gene>
<dbReference type="HOGENOM" id="CLU_037597_2_1_1"/>
<sequence>MNPTESKKRRSKSNQAAGEPTALDPDAASVVGADGAPDATAVACGALRASAPGAGFPTAGAHAASPWWQESSPDSSEWMYPPGGFLNYLQNNKISPFSQTHPFVNYHNASKLPENFHFVGAPISYSTMSHTIPCSKAIPSPTGSLSDARSEKRLNWSNEEDIRLASAWLHNSIDSIDGNDKKSNQYWLDVTATYNNTTKSNCMRNCNQLKQRWERIKKPVSEFNGFYARITKIHQSGMSEDQKMDQAFQLYASEHNDKRFTMVHVGRILRHEKKWSTYLKKIKKEKDKSVTPNPTHVVNVKDAPKQRPIGHKKAKDDCSGKRLTSDAISVIDQKLDKFIEASSNAEKMGEVQQSLANKKLEVANLNHKAAQEQTMGKMIDLYKDLLLAPTSDLSEEALAERSKALECMRLALFAKDN</sequence>
<dbReference type="AlphaFoldDB" id="B8AG81"/>
<evidence type="ECO:0000313" key="3">
    <source>
        <dbReference type="Proteomes" id="UP000007015"/>
    </source>
</evidence>
<dbReference type="PANTHER" id="PTHR45224:SF5">
    <property type="entry name" value="OS02G0311800 PROTEIN"/>
    <property type="match status" value="1"/>
</dbReference>
<keyword evidence="3" id="KW-1185">Reference proteome</keyword>
<name>B8AG81_ORYSI</name>
<evidence type="ECO:0000313" key="2">
    <source>
        <dbReference type="EMBL" id="EEC73001.1"/>
    </source>
</evidence>
<evidence type="ECO:0000256" key="1">
    <source>
        <dbReference type="SAM" id="MobiDB-lite"/>
    </source>
</evidence>
<dbReference type="STRING" id="39946.B8AG81"/>
<protein>
    <submittedName>
        <fullName evidence="2">Uncharacterized protein</fullName>
    </submittedName>
</protein>
<dbReference type="Gramene" id="BGIOSGA006609-TA">
    <property type="protein sequence ID" value="BGIOSGA006609-PA"/>
    <property type="gene ID" value="BGIOSGA006609"/>
</dbReference>
<reference evidence="2 3" key="1">
    <citation type="journal article" date="2005" name="PLoS Biol.">
        <title>The genomes of Oryza sativa: a history of duplications.</title>
        <authorList>
            <person name="Yu J."/>
            <person name="Wang J."/>
            <person name="Lin W."/>
            <person name="Li S."/>
            <person name="Li H."/>
            <person name="Zhou J."/>
            <person name="Ni P."/>
            <person name="Dong W."/>
            <person name="Hu S."/>
            <person name="Zeng C."/>
            <person name="Zhang J."/>
            <person name="Zhang Y."/>
            <person name="Li R."/>
            <person name="Xu Z."/>
            <person name="Li S."/>
            <person name="Li X."/>
            <person name="Zheng H."/>
            <person name="Cong L."/>
            <person name="Lin L."/>
            <person name="Yin J."/>
            <person name="Geng J."/>
            <person name="Li G."/>
            <person name="Shi J."/>
            <person name="Liu J."/>
            <person name="Lv H."/>
            <person name="Li J."/>
            <person name="Wang J."/>
            <person name="Deng Y."/>
            <person name="Ran L."/>
            <person name="Shi X."/>
            <person name="Wang X."/>
            <person name="Wu Q."/>
            <person name="Li C."/>
            <person name="Ren X."/>
            <person name="Wang J."/>
            <person name="Wang X."/>
            <person name="Li D."/>
            <person name="Liu D."/>
            <person name="Zhang X."/>
            <person name="Ji Z."/>
            <person name="Zhao W."/>
            <person name="Sun Y."/>
            <person name="Zhang Z."/>
            <person name="Bao J."/>
            <person name="Han Y."/>
            <person name="Dong L."/>
            <person name="Ji J."/>
            <person name="Chen P."/>
            <person name="Wu S."/>
            <person name="Liu J."/>
            <person name="Xiao Y."/>
            <person name="Bu D."/>
            <person name="Tan J."/>
            <person name="Yang L."/>
            <person name="Ye C."/>
            <person name="Zhang J."/>
            <person name="Xu J."/>
            <person name="Zhou Y."/>
            <person name="Yu Y."/>
            <person name="Zhang B."/>
            <person name="Zhuang S."/>
            <person name="Wei H."/>
            <person name="Liu B."/>
            <person name="Lei M."/>
            <person name="Yu H."/>
            <person name="Li Y."/>
            <person name="Xu H."/>
            <person name="Wei S."/>
            <person name="He X."/>
            <person name="Fang L."/>
            <person name="Zhang Z."/>
            <person name="Zhang Y."/>
            <person name="Huang X."/>
            <person name="Su Z."/>
            <person name="Tong W."/>
            <person name="Li J."/>
            <person name="Tong Z."/>
            <person name="Li S."/>
            <person name="Ye J."/>
            <person name="Wang L."/>
            <person name="Fang L."/>
            <person name="Lei T."/>
            <person name="Chen C."/>
            <person name="Chen H."/>
            <person name="Xu Z."/>
            <person name="Li H."/>
            <person name="Huang H."/>
            <person name="Zhang F."/>
            <person name="Xu H."/>
            <person name="Li N."/>
            <person name="Zhao C."/>
            <person name="Li S."/>
            <person name="Dong L."/>
            <person name="Huang Y."/>
            <person name="Li L."/>
            <person name="Xi Y."/>
            <person name="Qi Q."/>
            <person name="Li W."/>
            <person name="Zhang B."/>
            <person name="Hu W."/>
            <person name="Zhang Y."/>
            <person name="Tian X."/>
            <person name="Jiao Y."/>
            <person name="Liang X."/>
            <person name="Jin J."/>
            <person name="Gao L."/>
            <person name="Zheng W."/>
            <person name="Hao B."/>
            <person name="Liu S."/>
            <person name="Wang W."/>
            <person name="Yuan L."/>
            <person name="Cao M."/>
            <person name="McDermott J."/>
            <person name="Samudrala R."/>
            <person name="Wang J."/>
            <person name="Wong G.K."/>
            <person name="Yang H."/>
        </authorList>
    </citation>
    <scope>NUCLEOTIDE SEQUENCE [LARGE SCALE GENOMIC DNA]</scope>
    <source>
        <strain evidence="3">cv. 93-11</strain>
    </source>
</reference>
<accession>B8AG81</accession>
<dbReference type="EMBL" id="CM000127">
    <property type="protein sequence ID" value="EEC73001.1"/>
    <property type="molecule type" value="Genomic_DNA"/>
</dbReference>
<proteinExistence type="predicted"/>
<dbReference type="Proteomes" id="UP000007015">
    <property type="component" value="Chromosome 2"/>
</dbReference>
<feature type="region of interest" description="Disordered" evidence="1">
    <location>
        <begin position="1"/>
        <end position="32"/>
    </location>
</feature>
<organism evidence="2 3">
    <name type="scientific">Oryza sativa subsp. indica</name>
    <name type="common">Rice</name>
    <dbReference type="NCBI Taxonomy" id="39946"/>
    <lineage>
        <taxon>Eukaryota</taxon>
        <taxon>Viridiplantae</taxon>
        <taxon>Streptophyta</taxon>
        <taxon>Embryophyta</taxon>
        <taxon>Tracheophyta</taxon>
        <taxon>Spermatophyta</taxon>
        <taxon>Magnoliopsida</taxon>
        <taxon>Liliopsida</taxon>
        <taxon>Poales</taxon>
        <taxon>Poaceae</taxon>
        <taxon>BOP clade</taxon>
        <taxon>Oryzoideae</taxon>
        <taxon>Oryzeae</taxon>
        <taxon>Oryzinae</taxon>
        <taxon>Oryza</taxon>
        <taxon>Oryza sativa</taxon>
    </lineage>
</organism>
<dbReference type="PANTHER" id="PTHR45224">
    <property type="entry name" value="OS01G0527900 PROTEIN-RELATED"/>
    <property type="match status" value="1"/>
</dbReference>
<dbReference type="OMA" id="STMSHTI"/>